<name>A0A8H7CKT2_9AGAR</name>
<dbReference type="SUPFAM" id="SSF54427">
    <property type="entry name" value="NTF2-like"/>
    <property type="match status" value="1"/>
</dbReference>
<comment type="caution">
    <text evidence="2">The sequence shown here is derived from an EMBL/GenBank/DDBJ whole genome shotgun (WGS) entry which is preliminary data.</text>
</comment>
<dbReference type="InterPro" id="IPR037401">
    <property type="entry name" value="SnoaL-like"/>
</dbReference>
<dbReference type="InterPro" id="IPR032710">
    <property type="entry name" value="NTF2-like_dom_sf"/>
</dbReference>
<organism evidence="2 3">
    <name type="scientific">Mycena venus</name>
    <dbReference type="NCBI Taxonomy" id="2733690"/>
    <lineage>
        <taxon>Eukaryota</taxon>
        <taxon>Fungi</taxon>
        <taxon>Dikarya</taxon>
        <taxon>Basidiomycota</taxon>
        <taxon>Agaricomycotina</taxon>
        <taxon>Agaricomycetes</taxon>
        <taxon>Agaricomycetidae</taxon>
        <taxon>Agaricales</taxon>
        <taxon>Marasmiineae</taxon>
        <taxon>Mycenaceae</taxon>
        <taxon>Mycena</taxon>
    </lineage>
</organism>
<evidence type="ECO:0000313" key="3">
    <source>
        <dbReference type="Proteomes" id="UP000620124"/>
    </source>
</evidence>
<feature type="domain" description="SnoaL-like" evidence="1">
    <location>
        <begin position="15"/>
        <end position="118"/>
    </location>
</feature>
<accession>A0A8H7CKT2</accession>
<dbReference type="Proteomes" id="UP000620124">
    <property type="component" value="Unassembled WGS sequence"/>
</dbReference>
<dbReference type="Gene3D" id="3.10.450.50">
    <property type="match status" value="1"/>
</dbReference>
<evidence type="ECO:0000259" key="1">
    <source>
        <dbReference type="Pfam" id="PF12680"/>
    </source>
</evidence>
<dbReference type="EMBL" id="JACAZI010000018">
    <property type="protein sequence ID" value="KAF7341260.1"/>
    <property type="molecule type" value="Genomic_DNA"/>
</dbReference>
<dbReference type="Pfam" id="PF12680">
    <property type="entry name" value="SnoaL_2"/>
    <property type="match status" value="1"/>
</dbReference>
<gene>
    <name evidence="2" type="ORF">MVEN_01861700</name>
</gene>
<keyword evidence="3" id="KW-1185">Reference proteome</keyword>
<reference evidence="2" key="1">
    <citation type="submission" date="2020-05" db="EMBL/GenBank/DDBJ databases">
        <title>Mycena genomes resolve the evolution of fungal bioluminescence.</title>
        <authorList>
            <person name="Tsai I.J."/>
        </authorList>
    </citation>
    <scope>NUCLEOTIDE SEQUENCE</scope>
    <source>
        <strain evidence="2">CCC161011</strain>
    </source>
</reference>
<sequence length="149" mass="16798">MSGSTESENLMLVMQAFIDAHTTRNMDRLSELMTDDFVWRLLPESLGVPAKNKRQFLLQIAELSRIFTSIKLQTPIEVIQASDAIVVHIMGEGTLANGKPYLGEYVKIFRFKGGRVRSITDFTDSELMRSVFEAADGEGYKLLNQTYGE</sequence>
<evidence type="ECO:0000313" key="2">
    <source>
        <dbReference type="EMBL" id="KAF7341260.1"/>
    </source>
</evidence>
<dbReference type="AlphaFoldDB" id="A0A8H7CKT2"/>
<proteinExistence type="predicted"/>
<protein>
    <recommendedName>
        <fullName evidence="1">SnoaL-like domain-containing protein</fullName>
    </recommendedName>
</protein>
<dbReference type="OrthoDB" id="3758478at2759"/>